<dbReference type="InterPro" id="IPR001131">
    <property type="entry name" value="Peptidase_M24B_aminopep-P_CS"/>
</dbReference>
<dbReference type="RefSeq" id="WP_151865391.1">
    <property type="nucleotide sequence ID" value="NZ_WBZB01000014.1"/>
</dbReference>
<keyword evidence="2" id="KW-0378">Hydrolase</keyword>
<evidence type="ECO:0000313" key="6">
    <source>
        <dbReference type="EMBL" id="KAB3531112.1"/>
    </source>
</evidence>
<dbReference type="SUPFAM" id="SSF55920">
    <property type="entry name" value="Creatinase/aminopeptidase"/>
    <property type="match status" value="1"/>
</dbReference>
<comment type="caution">
    <text evidence="6">The sequence shown here is derived from an EMBL/GenBank/DDBJ whole genome shotgun (WGS) entry which is preliminary data.</text>
</comment>
<evidence type="ECO:0000256" key="2">
    <source>
        <dbReference type="ARBA" id="ARBA00022801"/>
    </source>
</evidence>
<dbReference type="PROSITE" id="PS00491">
    <property type="entry name" value="PROLINE_PEPTIDASE"/>
    <property type="match status" value="1"/>
</dbReference>
<dbReference type="Pfam" id="PF00557">
    <property type="entry name" value="Peptidase_M24"/>
    <property type="match status" value="1"/>
</dbReference>
<dbReference type="PANTHER" id="PTHR46112:SF3">
    <property type="entry name" value="AMINOPEPTIDASE YPDF"/>
    <property type="match status" value="1"/>
</dbReference>
<dbReference type="InterPro" id="IPR050659">
    <property type="entry name" value="Peptidase_M24B"/>
</dbReference>
<comment type="similarity">
    <text evidence="3">Belongs to the peptidase M24B family.</text>
</comment>
<dbReference type="InterPro" id="IPR000994">
    <property type="entry name" value="Pept_M24"/>
</dbReference>
<dbReference type="Proteomes" id="UP000465601">
    <property type="component" value="Unassembled WGS sequence"/>
</dbReference>
<keyword evidence="6" id="KW-0031">Aminopeptidase</keyword>
<proteinExistence type="inferred from homology"/>
<dbReference type="PANTHER" id="PTHR46112">
    <property type="entry name" value="AMINOPEPTIDASE"/>
    <property type="match status" value="1"/>
</dbReference>
<organism evidence="6 7">
    <name type="scientific">Alkaliphilus serpentinus</name>
    <dbReference type="NCBI Taxonomy" id="1482731"/>
    <lineage>
        <taxon>Bacteria</taxon>
        <taxon>Bacillati</taxon>
        <taxon>Bacillota</taxon>
        <taxon>Clostridia</taxon>
        <taxon>Peptostreptococcales</taxon>
        <taxon>Natronincolaceae</taxon>
        <taxon>Alkaliphilus</taxon>
    </lineage>
</organism>
<keyword evidence="7" id="KW-1185">Reference proteome</keyword>
<evidence type="ECO:0000256" key="1">
    <source>
        <dbReference type="ARBA" id="ARBA00022723"/>
    </source>
</evidence>
<feature type="domain" description="Creatinase N-terminal" evidence="5">
    <location>
        <begin position="5"/>
        <end position="131"/>
    </location>
</feature>
<dbReference type="InterPro" id="IPR029149">
    <property type="entry name" value="Creatin/AminoP/Spt16_N"/>
</dbReference>
<dbReference type="Gene3D" id="3.90.230.10">
    <property type="entry name" value="Creatinase/methionine aminopeptidase superfamily"/>
    <property type="match status" value="1"/>
</dbReference>
<dbReference type="InterPro" id="IPR036005">
    <property type="entry name" value="Creatinase/aminopeptidase-like"/>
</dbReference>
<dbReference type="InterPro" id="IPR000587">
    <property type="entry name" value="Creatinase_N"/>
</dbReference>
<dbReference type="SUPFAM" id="SSF53092">
    <property type="entry name" value="Creatinase/prolidase N-terminal domain"/>
    <property type="match status" value="1"/>
</dbReference>
<sequence>MKDNRIKSILKKMEAEDIGQMLVTDPAAIYYLLDRWIHPGERLLALYLGLNKKPLFFINELFPLDDEVPVDKAWLKDTDDGIKVISNYLLDEGNIGIDKNWPAGFLLELMKGYVNCKFVNASYILDKNRSIKDGDEIQLMREASSLNDKAIKTLIENFNPDLSEKQMAKTLLEVYDTLGTSGPSFDPIIAYGKNAADPHHSPDETELKVGDSIIIDIGCSHKSYSSDMTRTIFYKSVSEEDRRVYDIVKTANQRAIDMIRPGVRFCDIDAAARNYIEEKGYGKYFNHRTGHSIGIEVHEAGDVSATNTSRVEAGMIFSIEPGIYLPNKVGVRIEDLVLVTEDGCEVLNNYTKELTIID</sequence>
<evidence type="ECO:0000313" key="7">
    <source>
        <dbReference type="Proteomes" id="UP000465601"/>
    </source>
</evidence>
<dbReference type="EMBL" id="WBZB01000014">
    <property type="protein sequence ID" value="KAB3531112.1"/>
    <property type="molecule type" value="Genomic_DNA"/>
</dbReference>
<evidence type="ECO:0000259" key="5">
    <source>
        <dbReference type="Pfam" id="PF01321"/>
    </source>
</evidence>
<dbReference type="CDD" id="cd01092">
    <property type="entry name" value="APP-like"/>
    <property type="match status" value="1"/>
</dbReference>
<accession>A0A833HPR9</accession>
<evidence type="ECO:0000256" key="3">
    <source>
        <dbReference type="RuleBase" id="RU000590"/>
    </source>
</evidence>
<dbReference type="AlphaFoldDB" id="A0A833HPR9"/>
<gene>
    <name evidence="6" type="ORF">F8153_05615</name>
</gene>
<reference evidence="6 7" key="1">
    <citation type="submission" date="2019-10" db="EMBL/GenBank/DDBJ databases">
        <title>Alkaliphilus serpentinus sp. nov. and Alkaliphilus pronyensis sp. nov., two novel anaerobic alkaliphilic species isolated from the serpentinized-hosted hydrothermal field of the Prony Bay (New Caledonia).</title>
        <authorList>
            <person name="Postec A."/>
        </authorList>
    </citation>
    <scope>NUCLEOTIDE SEQUENCE [LARGE SCALE GENOMIC DNA]</scope>
    <source>
        <strain evidence="6 7">LacT</strain>
    </source>
</reference>
<keyword evidence="6" id="KW-0645">Protease</keyword>
<protein>
    <submittedName>
        <fullName evidence="6">Aminopeptidase P family protein</fullName>
    </submittedName>
</protein>
<dbReference type="OrthoDB" id="9806388at2"/>
<keyword evidence="1 3" id="KW-0479">Metal-binding</keyword>
<dbReference type="GO" id="GO:0004177">
    <property type="term" value="F:aminopeptidase activity"/>
    <property type="evidence" value="ECO:0007669"/>
    <property type="project" value="UniProtKB-KW"/>
</dbReference>
<dbReference type="Gene3D" id="3.40.350.10">
    <property type="entry name" value="Creatinase/prolidase N-terminal domain"/>
    <property type="match status" value="1"/>
</dbReference>
<name>A0A833HPR9_9FIRM</name>
<dbReference type="GO" id="GO:0046872">
    <property type="term" value="F:metal ion binding"/>
    <property type="evidence" value="ECO:0007669"/>
    <property type="project" value="UniProtKB-KW"/>
</dbReference>
<evidence type="ECO:0000259" key="4">
    <source>
        <dbReference type="Pfam" id="PF00557"/>
    </source>
</evidence>
<feature type="domain" description="Peptidase M24" evidence="4">
    <location>
        <begin position="139"/>
        <end position="341"/>
    </location>
</feature>
<dbReference type="Pfam" id="PF01321">
    <property type="entry name" value="Creatinase_N"/>
    <property type="match status" value="1"/>
</dbReference>